<feature type="domain" description="DNA2/NAM7 helicase helicase" evidence="2">
    <location>
        <begin position="281"/>
        <end position="353"/>
    </location>
</feature>
<dbReference type="EC" id="3.1.11.5" evidence="5"/>
<keyword evidence="5" id="KW-0378">Hydrolase</keyword>
<name>A0ABX8ENI0_9ACTN</name>
<dbReference type="InterPro" id="IPR047187">
    <property type="entry name" value="SF1_C_Upf1"/>
</dbReference>
<feature type="domain" description="DNA2/NAM7 helicase-like C-terminal" evidence="3">
    <location>
        <begin position="1326"/>
        <end position="1454"/>
    </location>
</feature>
<dbReference type="GO" id="GO:0008854">
    <property type="term" value="F:exodeoxyribonuclease V activity"/>
    <property type="evidence" value="ECO:0007669"/>
    <property type="project" value="UniProtKB-EC"/>
</dbReference>
<feature type="domain" description="DNA2/NAM7 helicase helicase" evidence="2">
    <location>
        <begin position="1197"/>
        <end position="1237"/>
    </location>
</feature>
<organism evidence="5 6">
    <name type="scientific">Nocardioides aquaticus</name>
    <dbReference type="NCBI Taxonomy" id="160826"/>
    <lineage>
        <taxon>Bacteria</taxon>
        <taxon>Bacillati</taxon>
        <taxon>Actinomycetota</taxon>
        <taxon>Actinomycetes</taxon>
        <taxon>Propionibacteriales</taxon>
        <taxon>Nocardioidaceae</taxon>
        <taxon>Nocardioides</taxon>
    </lineage>
</organism>
<gene>
    <name evidence="5" type="primary">recD_3</name>
    <name evidence="5" type="ORF">ENKNEFLB_03900</name>
</gene>
<dbReference type="InterPro" id="IPR011335">
    <property type="entry name" value="Restrct_endonuc-II-like"/>
</dbReference>
<dbReference type="InterPro" id="IPR025103">
    <property type="entry name" value="DUF4011"/>
</dbReference>
<evidence type="ECO:0000259" key="2">
    <source>
        <dbReference type="Pfam" id="PF13086"/>
    </source>
</evidence>
<dbReference type="Pfam" id="PF13086">
    <property type="entry name" value="AAA_11"/>
    <property type="match status" value="2"/>
</dbReference>
<feature type="domain" description="Restriction endonuclease type II-like" evidence="4">
    <location>
        <begin position="1503"/>
        <end position="1598"/>
    </location>
</feature>
<dbReference type="Gene3D" id="3.40.960.10">
    <property type="entry name" value="VSR Endonuclease"/>
    <property type="match status" value="1"/>
</dbReference>
<dbReference type="PANTHER" id="PTHR10887:SF495">
    <property type="entry name" value="HELICASE SENATAXIN ISOFORM X1-RELATED"/>
    <property type="match status" value="1"/>
</dbReference>
<dbReference type="EMBL" id="CP075371">
    <property type="protein sequence ID" value="QVT81490.1"/>
    <property type="molecule type" value="Genomic_DNA"/>
</dbReference>
<feature type="compositionally biased region" description="Low complexity" evidence="1">
    <location>
        <begin position="1697"/>
        <end position="1712"/>
    </location>
</feature>
<dbReference type="InterPro" id="IPR041679">
    <property type="entry name" value="DNA2/NAM7-like_C"/>
</dbReference>
<protein>
    <submittedName>
        <fullName evidence="5">RecBCD enzyme subunit RecD</fullName>
        <ecNumber evidence="5">3.1.11.5</ecNumber>
    </submittedName>
</protein>
<dbReference type="InterPro" id="IPR045055">
    <property type="entry name" value="DNA2/NAM7-like"/>
</dbReference>
<evidence type="ECO:0000259" key="3">
    <source>
        <dbReference type="Pfam" id="PF13087"/>
    </source>
</evidence>
<dbReference type="InterPro" id="IPR027417">
    <property type="entry name" value="P-loop_NTPase"/>
</dbReference>
<evidence type="ECO:0000313" key="6">
    <source>
        <dbReference type="Proteomes" id="UP000679307"/>
    </source>
</evidence>
<dbReference type="Pfam" id="PF13195">
    <property type="entry name" value="DUF4011"/>
    <property type="match status" value="1"/>
</dbReference>
<dbReference type="CDD" id="cd18808">
    <property type="entry name" value="SF1_C_Upf1"/>
    <property type="match status" value="1"/>
</dbReference>
<proteinExistence type="predicted"/>
<dbReference type="Pfam" id="PF18741">
    <property type="entry name" value="MTES_1575"/>
    <property type="match status" value="1"/>
</dbReference>
<evidence type="ECO:0000256" key="1">
    <source>
        <dbReference type="SAM" id="MobiDB-lite"/>
    </source>
</evidence>
<sequence>MPSEPRTLTPELERRLATQVDAWRRDLLTLDRRQKLVYFKHTRTASIEVASPGAAALFERVSRPLLVAADEENTPRDAMVVAGKTAAETVAACRRLDLNAQQVYADRGFWTLYLGIGMLRWVDPADGKAAEAPVVLCPVTLKRAGSQSPYFVSRNEDDVVVNPALRLHLENTFSISLPDVDLDDPDPRKVMSSLRQSVAGRADWSVDDRAVMTTFSFHKEAIYRDLMDHESHVVSHPVVQLVALGADAPHVDAFSFTAPGSSGNIDEERPPEMLHSILDADSSQRACIIAARDGRSFVMDGPPGTGKSQTIANIVAELIADGKRVLFVSEKAAALDVVRDRLSGKGLGDFTFELHSHAATRREVVRQLNEALTRRSTARGAFTEGERHTLQRTRSDLSGWAAAVNEVRPGLGRSLFEVLGRLVELDQVEHRPHESPAEWLDLTPTRLDDLLDTAGRLSRAWRPARDGDDFLWRDLAVSQHSRAQIDEAGAATAALADEARALAMRSRSVDEDLALSWPTDERSARTRLALLEALEARPVVPPHWLTRPDLRAVLDRAAQLERAVDEHDRSTTGLAEVVGADGVDRIDPDACAAVTGLEDLGAVVLWSPAPSTTSTDLDAAVDFLRESPIRLAQVVEDARQIGSMLGIPTERVTMRRAVELGHLAALGGSSALPERAWLNPAVQAALQESMRALSSVVELVRERRQAVEEVFTTEALNTDLHALEVRFRDSHTGLRAFSAAARADKKLLRSISVSGRSDKSVRARLPEAVAWRRAEAALWDTEQEHSGRLGSYYQRTATDFGRLGDALETARRAVELAGNDLNGGPMGDQLSRDGNPDPRLTVVSQRLLSAAGSWSTDAARLLGEEVSAGLQDLPVDVAADRAQDTFVALEPVGAAVRHVSVAAGGPRTVEQAVLVHAHSIRLASALVKIYDSYSADQELLGDLYQGLATDWGDMRKALDWTTGVRDLLGGAALDRQAERMLKPVVLSSDLRASLETFGRALDRWSVLFEGSRALVLRAEVASDLGDGVTLLDDMHRSHVTDINEWDAYETLSRSLAQSELQAVVRHLVRSRTDATAVPGAIEWTVLQAWTEAVVASDERLVLSRSADRDSLVEKFRNLDRDQVGRANISVAAACSARRPSSVTGSSVQLIRREAQKKTRHLPIRDLLARTHEIVQELKPCFMMSPLSVSQFLPGDMTFDTVIFDEASQVLPSDAINCIYRAGQLIVAGDEKQLPPTSFFAQAVSDEDVDEDLDLFECVLKSCKSSLPSLPLTWHYRSQHESLITYSNYRFYTPDGDALQTFPGATYSAPDLGVESYVVNGVYQRGSSRDNPVEAEAVVDRVLFHRQQHPHLSIGVVTFSSAQENAIAAALERRSLSEPSLAGLLDDHDRLNGFFVKNLENVQGDERDIIVFSIGYGPDDQGRFTMNFGPVGRQGGWRRLNVAITRARRRVEVVTSFRAGEMREGSNESLAHLRGYLDFAERGPSALGIEDADDGRDDSDALVRDVVAEISSWGYDVSTKVGSAAYRVDIAVRHPDRPGEYVVGIECDGPTYRDAASARDRDRLRESVLRGLGWRLHRVWAVAWYRDRRQESARLRQAIDAAISGGSGTNLPEAPAPVALETEEVDLDAAPDWAVPYRAFLRSPGGPATPWPRSRHDLRCRPTSPRCWPQRLRFTATCSRSGCVRRSESGGSGRRSGRTSSSSPLASRSRASR</sequence>
<dbReference type="Proteomes" id="UP000679307">
    <property type="component" value="Chromosome"/>
</dbReference>
<dbReference type="Gene3D" id="3.40.50.300">
    <property type="entry name" value="P-loop containing nucleotide triphosphate hydrolases"/>
    <property type="match status" value="3"/>
</dbReference>
<keyword evidence="6" id="KW-1185">Reference proteome</keyword>
<dbReference type="InterPro" id="IPR041677">
    <property type="entry name" value="DNA2/NAM7_AAA_11"/>
</dbReference>
<accession>A0ABX8ENI0</accession>
<dbReference type="Pfam" id="PF13087">
    <property type="entry name" value="AAA_12"/>
    <property type="match status" value="1"/>
</dbReference>
<dbReference type="PANTHER" id="PTHR10887">
    <property type="entry name" value="DNA2/NAM7 HELICASE FAMILY"/>
    <property type="match status" value="1"/>
</dbReference>
<dbReference type="SUPFAM" id="SSF52980">
    <property type="entry name" value="Restriction endonuclease-like"/>
    <property type="match status" value="1"/>
</dbReference>
<dbReference type="InterPro" id="IPR049468">
    <property type="entry name" value="Restrct_endonuc-II-like_dom"/>
</dbReference>
<feature type="region of interest" description="Disordered" evidence="1">
    <location>
        <begin position="1681"/>
        <end position="1712"/>
    </location>
</feature>
<dbReference type="SUPFAM" id="SSF52540">
    <property type="entry name" value="P-loop containing nucleoside triphosphate hydrolases"/>
    <property type="match status" value="1"/>
</dbReference>
<reference evidence="5 6" key="1">
    <citation type="submission" date="2021-05" db="EMBL/GenBank/DDBJ databases">
        <title>Complete genome of Nocardioides aquaticus KCTC 9944T isolated from meromictic and hypersaline Ekho Lake, Antarctica.</title>
        <authorList>
            <person name="Hwang K."/>
            <person name="Kim K.M."/>
            <person name="Choe H."/>
        </authorList>
    </citation>
    <scope>NUCLEOTIDE SEQUENCE [LARGE SCALE GENOMIC DNA]</scope>
    <source>
        <strain evidence="5 6">KCTC 9944</strain>
    </source>
</reference>
<evidence type="ECO:0000259" key="4">
    <source>
        <dbReference type="Pfam" id="PF18741"/>
    </source>
</evidence>
<evidence type="ECO:0000313" key="5">
    <source>
        <dbReference type="EMBL" id="QVT81490.1"/>
    </source>
</evidence>